<dbReference type="RefSeq" id="WP_161053032.1">
    <property type="nucleotide sequence ID" value="NZ_WWCT01000001.1"/>
</dbReference>
<keyword evidence="8" id="KW-1185">Reference proteome</keyword>
<keyword evidence="2" id="KW-1003">Cell membrane</keyword>
<evidence type="ECO:0000256" key="1">
    <source>
        <dbReference type="ARBA" id="ARBA00004651"/>
    </source>
</evidence>
<feature type="transmembrane region" description="Helical" evidence="6">
    <location>
        <begin position="158"/>
        <end position="181"/>
    </location>
</feature>
<feature type="transmembrane region" description="Helical" evidence="6">
    <location>
        <begin position="193"/>
        <end position="212"/>
    </location>
</feature>
<feature type="transmembrane region" description="Helical" evidence="6">
    <location>
        <begin position="133"/>
        <end position="152"/>
    </location>
</feature>
<evidence type="ECO:0000256" key="3">
    <source>
        <dbReference type="ARBA" id="ARBA00022692"/>
    </source>
</evidence>
<evidence type="ECO:0000313" key="8">
    <source>
        <dbReference type="Proteomes" id="UP000642144"/>
    </source>
</evidence>
<feature type="transmembrane region" description="Helical" evidence="6">
    <location>
        <begin position="68"/>
        <end position="90"/>
    </location>
</feature>
<proteinExistence type="predicted"/>
<evidence type="ECO:0000256" key="6">
    <source>
        <dbReference type="SAM" id="Phobius"/>
    </source>
</evidence>
<dbReference type="PANTHER" id="PTHR30086">
    <property type="entry name" value="ARGININE EXPORTER PROTEIN ARGO"/>
    <property type="match status" value="1"/>
</dbReference>
<dbReference type="InterPro" id="IPR001123">
    <property type="entry name" value="LeuE-type"/>
</dbReference>
<organism evidence="7 8">
    <name type="scientific">Duganella levis</name>
    <dbReference type="NCBI Taxonomy" id="2692169"/>
    <lineage>
        <taxon>Bacteria</taxon>
        <taxon>Pseudomonadati</taxon>
        <taxon>Pseudomonadota</taxon>
        <taxon>Betaproteobacteria</taxon>
        <taxon>Burkholderiales</taxon>
        <taxon>Oxalobacteraceae</taxon>
        <taxon>Telluria group</taxon>
        <taxon>Duganella</taxon>
    </lineage>
</organism>
<evidence type="ECO:0000256" key="4">
    <source>
        <dbReference type="ARBA" id="ARBA00022989"/>
    </source>
</evidence>
<feature type="transmembrane region" description="Helical" evidence="6">
    <location>
        <begin position="34"/>
        <end position="56"/>
    </location>
</feature>
<reference evidence="7 8" key="1">
    <citation type="submission" date="2019-12" db="EMBL/GenBank/DDBJ databases">
        <title>Novel species isolated from a subtropical stream in China.</title>
        <authorList>
            <person name="Lu H."/>
        </authorList>
    </citation>
    <scope>NUCLEOTIDE SEQUENCE [LARGE SCALE GENOMIC DNA]</scope>
    <source>
        <strain evidence="7 8">CY42W</strain>
    </source>
</reference>
<keyword evidence="3 6" id="KW-0812">Transmembrane</keyword>
<sequence length="217" mass="22797">MEQFLIIAAAHFLAVLSPGPDFFLITRTSVTSGWRVASGACLGVAAANAVFIALALTGTSGLNRHSTFFLCLQLAGCAYLLYLGIAFIRYAGATSLAAASGPVPLPRAEWMISAWQRAAAMGFASGILNPKNALFYVSLAAMLSGPLASAGGKTVLGVWMFSVVLLWDVLVAVMIGNPAVLRRFAHGLLWLERISGAVLILLAMGILFALWIGPSQV</sequence>
<dbReference type="EMBL" id="WWCT01000001">
    <property type="protein sequence ID" value="MYN24877.1"/>
    <property type="molecule type" value="Genomic_DNA"/>
</dbReference>
<keyword evidence="4 6" id="KW-1133">Transmembrane helix</keyword>
<dbReference type="Proteomes" id="UP000642144">
    <property type="component" value="Unassembled WGS sequence"/>
</dbReference>
<comment type="subcellular location">
    <subcellularLocation>
        <location evidence="1">Cell membrane</location>
        <topology evidence="1">Multi-pass membrane protein</topology>
    </subcellularLocation>
</comment>
<gene>
    <name evidence="7" type="ORF">GTP69_00480</name>
</gene>
<keyword evidence="5 6" id="KW-0472">Membrane</keyword>
<comment type="caution">
    <text evidence="7">The sequence shown here is derived from an EMBL/GenBank/DDBJ whole genome shotgun (WGS) entry which is preliminary data.</text>
</comment>
<evidence type="ECO:0000313" key="7">
    <source>
        <dbReference type="EMBL" id="MYN24877.1"/>
    </source>
</evidence>
<name>A0ABW9VTB1_9BURK</name>
<accession>A0ABW9VTB1</accession>
<dbReference type="Pfam" id="PF01810">
    <property type="entry name" value="LysE"/>
    <property type="match status" value="1"/>
</dbReference>
<evidence type="ECO:0000256" key="5">
    <source>
        <dbReference type="ARBA" id="ARBA00023136"/>
    </source>
</evidence>
<evidence type="ECO:0000256" key="2">
    <source>
        <dbReference type="ARBA" id="ARBA00022475"/>
    </source>
</evidence>
<dbReference type="PANTHER" id="PTHR30086:SF17">
    <property type="entry name" value="LYSE FAMILY TRANSLOCATOR"/>
    <property type="match status" value="1"/>
</dbReference>
<protein>
    <submittedName>
        <fullName evidence="7">LysE family transporter</fullName>
    </submittedName>
</protein>